<accession>A0A397SVS0</accession>
<proteinExistence type="predicted"/>
<feature type="compositionally biased region" description="Low complexity" evidence="1">
    <location>
        <begin position="1"/>
        <end position="23"/>
    </location>
</feature>
<reference evidence="2 3" key="1">
    <citation type="submission" date="2018-06" db="EMBL/GenBank/DDBJ databases">
        <title>Comparative genomics reveals the genomic features of Rhizophagus irregularis, R. cerebriforme, R. diaphanum and Gigaspora rosea, and their symbiotic lifestyle signature.</title>
        <authorList>
            <person name="Morin E."/>
            <person name="San Clemente H."/>
            <person name="Chen E.C.H."/>
            <person name="De La Providencia I."/>
            <person name="Hainaut M."/>
            <person name="Kuo A."/>
            <person name="Kohler A."/>
            <person name="Murat C."/>
            <person name="Tang N."/>
            <person name="Roy S."/>
            <person name="Loubradou J."/>
            <person name="Henrissat B."/>
            <person name="Grigoriev I.V."/>
            <person name="Corradi N."/>
            <person name="Roux C."/>
            <person name="Martin F.M."/>
        </authorList>
    </citation>
    <scope>NUCLEOTIDE SEQUENCE [LARGE SCALE GENOMIC DNA]</scope>
    <source>
        <strain evidence="2 3">DAOM 227022</strain>
    </source>
</reference>
<gene>
    <name evidence="2" type="ORF">C1645_826821</name>
</gene>
<dbReference type="EMBL" id="QKYT01000278">
    <property type="protein sequence ID" value="RIA88105.1"/>
    <property type="molecule type" value="Genomic_DNA"/>
</dbReference>
<keyword evidence="3" id="KW-1185">Reference proteome</keyword>
<comment type="caution">
    <text evidence="2">The sequence shown here is derived from an EMBL/GenBank/DDBJ whole genome shotgun (WGS) entry which is preliminary data.</text>
</comment>
<evidence type="ECO:0000313" key="3">
    <source>
        <dbReference type="Proteomes" id="UP000265703"/>
    </source>
</evidence>
<name>A0A397SVS0_9GLOM</name>
<evidence type="ECO:0000256" key="1">
    <source>
        <dbReference type="SAM" id="MobiDB-lite"/>
    </source>
</evidence>
<dbReference type="Proteomes" id="UP000265703">
    <property type="component" value="Unassembled WGS sequence"/>
</dbReference>
<organism evidence="2 3">
    <name type="scientific">Glomus cerebriforme</name>
    <dbReference type="NCBI Taxonomy" id="658196"/>
    <lineage>
        <taxon>Eukaryota</taxon>
        <taxon>Fungi</taxon>
        <taxon>Fungi incertae sedis</taxon>
        <taxon>Mucoromycota</taxon>
        <taxon>Glomeromycotina</taxon>
        <taxon>Glomeromycetes</taxon>
        <taxon>Glomerales</taxon>
        <taxon>Glomeraceae</taxon>
        <taxon>Glomus</taxon>
    </lineage>
</organism>
<feature type="compositionally biased region" description="Basic residues" evidence="1">
    <location>
        <begin position="24"/>
        <end position="33"/>
    </location>
</feature>
<protein>
    <submittedName>
        <fullName evidence="2">Uncharacterized protein</fullName>
    </submittedName>
</protein>
<sequence length="99" mass="10913">MSGSDIDTTVTRSSITRSSVSTSHGRKKRKHNARSVAASDNNRPTPTIAGRANQNEMNKPDLLNPDEMNKPDLLNPDETNKPDLLNLDETNKLDLLNSD</sequence>
<feature type="region of interest" description="Disordered" evidence="1">
    <location>
        <begin position="1"/>
        <end position="99"/>
    </location>
</feature>
<evidence type="ECO:0000313" key="2">
    <source>
        <dbReference type="EMBL" id="RIA88105.1"/>
    </source>
</evidence>
<dbReference type="AlphaFoldDB" id="A0A397SVS0"/>